<gene>
    <name evidence="1" type="ORF">F6J89_03355</name>
</gene>
<dbReference type="AlphaFoldDB" id="A0A6B3MZ05"/>
<name>A0A6B3MZ05_9CYAN</name>
<organism evidence="1">
    <name type="scientific">Symploca sp. SIO1C4</name>
    <dbReference type="NCBI Taxonomy" id="2607765"/>
    <lineage>
        <taxon>Bacteria</taxon>
        <taxon>Bacillati</taxon>
        <taxon>Cyanobacteriota</taxon>
        <taxon>Cyanophyceae</taxon>
        <taxon>Coleofasciculales</taxon>
        <taxon>Coleofasciculaceae</taxon>
        <taxon>Symploca</taxon>
    </lineage>
</organism>
<comment type="caution">
    <text evidence="1">The sequence shown here is derived from an EMBL/GenBank/DDBJ whole genome shotgun (WGS) entry which is preliminary data.</text>
</comment>
<proteinExistence type="predicted"/>
<reference evidence="1" key="1">
    <citation type="submission" date="2019-11" db="EMBL/GenBank/DDBJ databases">
        <title>Genomic insights into an expanded diversity of filamentous marine cyanobacteria reveals the extraordinary biosynthetic potential of Moorea and Okeania.</title>
        <authorList>
            <person name="Ferreira Leao T."/>
            <person name="Wang M."/>
            <person name="Moss N."/>
            <person name="Da Silva R."/>
            <person name="Sanders J."/>
            <person name="Nurk S."/>
            <person name="Gurevich A."/>
            <person name="Humphrey G."/>
            <person name="Reher R."/>
            <person name="Zhu Q."/>
            <person name="Belda-Ferre P."/>
            <person name="Glukhov E."/>
            <person name="Rex R."/>
            <person name="Dorrestein P.C."/>
            <person name="Knight R."/>
            <person name="Pevzner P."/>
            <person name="Gerwick W.H."/>
            <person name="Gerwick L."/>
        </authorList>
    </citation>
    <scope>NUCLEOTIDE SEQUENCE</scope>
    <source>
        <strain evidence="1">SIO1C4</strain>
    </source>
</reference>
<sequence>MSESIIELLDELPANNLTVKMLNALDFVVPGEWENVVGCDNTIEAITGETDADAIMQIRNHMIELYNDRSNGYQRALWYYKTVDNADSALGTAAMANKIGEKIGLLGFLNKLTPKADTTQSFDLCLKLVAELIAYSKLNGLPILNPGEFVSDLSDNYRGSSLMRMASLVCIDGLLPLGPDFLQKIQDNLDQDGESGLQGNPVFGAISESIPGDNKVGFISETFGAVQGWMDNLVGSVGLTPESIFDSIGGFIEFSDDSLDFVAAFLDKATNYYRHTGVQSVARSLIERAAQEV</sequence>
<accession>A0A6B3MZ05</accession>
<evidence type="ECO:0000313" key="1">
    <source>
        <dbReference type="EMBL" id="NER26676.1"/>
    </source>
</evidence>
<protein>
    <submittedName>
        <fullName evidence="1">Uncharacterized protein</fullName>
    </submittedName>
</protein>
<dbReference type="EMBL" id="JAAHFQ010000042">
    <property type="protein sequence ID" value="NER26676.1"/>
    <property type="molecule type" value="Genomic_DNA"/>
</dbReference>